<dbReference type="EMBL" id="PFMI01000039">
    <property type="protein sequence ID" value="PIZ00820.1"/>
    <property type="molecule type" value="Genomic_DNA"/>
</dbReference>
<protein>
    <submittedName>
        <fullName evidence="4">Uncharacterized protein</fullName>
    </submittedName>
</protein>
<dbReference type="Pfam" id="PF17788">
    <property type="entry name" value="HypF_C"/>
    <property type="match status" value="1"/>
</dbReference>
<dbReference type="Pfam" id="PF22521">
    <property type="entry name" value="HypF_C_2"/>
    <property type="match status" value="1"/>
</dbReference>
<gene>
    <name evidence="4" type="ORF">COY61_01500</name>
</gene>
<evidence type="ECO:0000256" key="1">
    <source>
        <dbReference type="ARBA" id="ARBA00008097"/>
    </source>
</evidence>
<dbReference type="InterPro" id="IPR051060">
    <property type="entry name" value="Carbamoyltrans_HypF-like"/>
</dbReference>
<evidence type="ECO:0000313" key="5">
    <source>
        <dbReference type="Proteomes" id="UP000229371"/>
    </source>
</evidence>
<dbReference type="PANTHER" id="PTHR42959">
    <property type="entry name" value="CARBAMOYLTRANSFERASE"/>
    <property type="match status" value="1"/>
</dbReference>
<accession>A0A2M7RMV2</accession>
<comment type="similarity">
    <text evidence="1">Belongs to the carbamoyltransferase HypF family.</text>
</comment>
<dbReference type="GO" id="GO:0008270">
    <property type="term" value="F:zinc ion binding"/>
    <property type="evidence" value="ECO:0007669"/>
    <property type="project" value="TreeGrafter"/>
</dbReference>
<evidence type="ECO:0000259" key="2">
    <source>
        <dbReference type="Pfam" id="PF17788"/>
    </source>
</evidence>
<feature type="domain" description="HypF Kae1-like" evidence="2">
    <location>
        <begin position="8"/>
        <end position="108"/>
    </location>
</feature>
<dbReference type="AlphaFoldDB" id="A0A2M7RMV2"/>
<evidence type="ECO:0000259" key="3">
    <source>
        <dbReference type="Pfam" id="PF22521"/>
    </source>
</evidence>
<dbReference type="InterPro" id="IPR055128">
    <property type="entry name" value="HypF_C_2"/>
</dbReference>
<evidence type="ECO:0000313" key="4">
    <source>
        <dbReference type="EMBL" id="PIZ00820.1"/>
    </source>
</evidence>
<dbReference type="InterPro" id="IPR041440">
    <property type="entry name" value="HypF_C"/>
</dbReference>
<sequence>MALIANKKTNKILALGAESTGNFSVYFGGKVYFSPEFGDLLEEKNFQKFKKIVLNYLKENKIKPDIILTDLHPFYKTTIWGAEMAKKFKAKHIQVQHHLAHIFSAIGEKIIIENCKLKIENCIGIVCDGTGYGEDGKIWGGEVFQIQTGKLQTKRIGHLENQTMLSGDLAVKEPVRMLIAILNKFLIKKEIYKFVKKFYTRNQFELLYNQLQQNFNCQETSSAGRVLDAVSVLLGFSENQRNYKHESIDLLEKNSHKPYLGLKPKITNYELLTTPLFEYLIKNLHRDKKRLAAAAQLYIAQGLYKICQISNVASQIYFAGGIANNKIISSYLESKGVFVNKKIPRGDAGISFGQIIYFLTNWNK</sequence>
<proteinExistence type="inferred from homology"/>
<dbReference type="Gene3D" id="3.30.420.360">
    <property type="match status" value="1"/>
</dbReference>
<reference evidence="5" key="1">
    <citation type="submission" date="2017-09" db="EMBL/GenBank/DDBJ databases">
        <title>Depth-based differentiation of microbial function through sediment-hosted aquifers and enrichment of novel symbionts in the deep terrestrial subsurface.</title>
        <authorList>
            <person name="Probst A.J."/>
            <person name="Ladd B."/>
            <person name="Jarett J.K."/>
            <person name="Geller-Mcgrath D.E."/>
            <person name="Sieber C.M.K."/>
            <person name="Emerson J.B."/>
            <person name="Anantharaman K."/>
            <person name="Thomas B.C."/>
            <person name="Malmstrom R."/>
            <person name="Stieglmeier M."/>
            <person name="Klingl A."/>
            <person name="Woyke T."/>
            <person name="Ryan C.M."/>
            <person name="Banfield J.F."/>
        </authorList>
    </citation>
    <scope>NUCLEOTIDE SEQUENCE [LARGE SCALE GENOMIC DNA]</scope>
</reference>
<dbReference type="Gene3D" id="3.30.420.40">
    <property type="match status" value="1"/>
</dbReference>
<name>A0A2M7RMV2_9BACT</name>
<comment type="caution">
    <text evidence="4">The sequence shown here is derived from an EMBL/GenBank/DDBJ whole genome shotgun (WGS) entry which is preliminary data.</text>
</comment>
<feature type="domain" description="Carbamoyltransferase Kae1-like" evidence="3">
    <location>
        <begin position="124"/>
        <end position="354"/>
    </location>
</feature>
<dbReference type="PANTHER" id="PTHR42959:SF1">
    <property type="entry name" value="CARBAMOYLTRANSFERASE HYPF"/>
    <property type="match status" value="1"/>
</dbReference>
<dbReference type="GO" id="GO:0016743">
    <property type="term" value="F:carboxyl- or carbamoyltransferase activity"/>
    <property type="evidence" value="ECO:0007669"/>
    <property type="project" value="TreeGrafter"/>
</dbReference>
<dbReference type="GO" id="GO:0051604">
    <property type="term" value="P:protein maturation"/>
    <property type="evidence" value="ECO:0007669"/>
    <property type="project" value="TreeGrafter"/>
</dbReference>
<organism evidence="4 5">
    <name type="scientific">bacterium (Candidatus Gribaldobacteria) CG_4_10_14_0_8_um_filter_33_9</name>
    <dbReference type="NCBI Taxonomy" id="2014266"/>
    <lineage>
        <taxon>Bacteria</taxon>
        <taxon>Candidatus Gribaldobacteria</taxon>
    </lineage>
</organism>
<dbReference type="Proteomes" id="UP000229371">
    <property type="component" value="Unassembled WGS sequence"/>
</dbReference>